<dbReference type="EMBL" id="GGEC01005657">
    <property type="protein sequence ID" value="MBW86140.1"/>
    <property type="molecule type" value="Transcribed_RNA"/>
</dbReference>
<evidence type="ECO:0000313" key="1">
    <source>
        <dbReference type="EMBL" id="MBW86140.1"/>
    </source>
</evidence>
<proteinExistence type="predicted"/>
<name>A0A2P2IY44_RHIMU</name>
<dbReference type="AlphaFoldDB" id="A0A2P2IY44"/>
<organism evidence="1">
    <name type="scientific">Rhizophora mucronata</name>
    <name type="common">Asiatic mangrove</name>
    <dbReference type="NCBI Taxonomy" id="61149"/>
    <lineage>
        <taxon>Eukaryota</taxon>
        <taxon>Viridiplantae</taxon>
        <taxon>Streptophyta</taxon>
        <taxon>Embryophyta</taxon>
        <taxon>Tracheophyta</taxon>
        <taxon>Spermatophyta</taxon>
        <taxon>Magnoliopsida</taxon>
        <taxon>eudicotyledons</taxon>
        <taxon>Gunneridae</taxon>
        <taxon>Pentapetalae</taxon>
        <taxon>rosids</taxon>
        <taxon>fabids</taxon>
        <taxon>Malpighiales</taxon>
        <taxon>Rhizophoraceae</taxon>
        <taxon>Rhizophora</taxon>
    </lineage>
</organism>
<sequence length="37" mass="4184">MLTSLHCDPEVKSLSLKNSLFVNIGVRLHISFFLPRA</sequence>
<reference evidence="1" key="1">
    <citation type="submission" date="2018-02" db="EMBL/GenBank/DDBJ databases">
        <title>Rhizophora mucronata_Transcriptome.</title>
        <authorList>
            <person name="Meera S.P."/>
            <person name="Sreeshan A."/>
            <person name="Augustine A."/>
        </authorList>
    </citation>
    <scope>NUCLEOTIDE SEQUENCE</scope>
    <source>
        <tissue evidence="1">Leaf</tissue>
    </source>
</reference>
<protein>
    <submittedName>
        <fullName evidence="1">Uncharacterized protein</fullName>
    </submittedName>
</protein>
<accession>A0A2P2IY44</accession>